<evidence type="ECO:0000256" key="1">
    <source>
        <dbReference type="SAM" id="SignalP"/>
    </source>
</evidence>
<accession>A0ABW7N4N0</accession>
<keyword evidence="1" id="KW-0732">Signal</keyword>
<keyword evidence="3" id="KW-1185">Reference proteome</keyword>
<feature type="chain" id="PRO_5045930928" evidence="1">
    <location>
        <begin position="19"/>
        <end position="209"/>
    </location>
</feature>
<dbReference type="EMBL" id="JBIPKE010000008">
    <property type="protein sequence ID" value="MFH6981980.1"/>
    <property type="molecule type" value="Genomic_DNA"/>
</dbReference>
<dbReference type="Proteomes" id="UP001610063">
    <property type="component" value="Unassembled WGS sequence"/>
</dbReference>
<evidence type="ECO:0000313" key="2">
    <source>
        <dbReference type="EMBL" id="MFH6981980.1"/>
    </source>
</evidence>
<organism evidence="2 3">
    <name type="scientific">Marinoscillum luteum</name>
    <dbReference type="NCBI Taxonomy" id="861051"/>
    <lineage>
        <taxon>Bacteria</taxon>
        <taxon>Pseudomonadati</taxon>
        <taxon>Bacteroidota</taxon>
        <taxon>Cytophagia</taxon>
        <taxon>Cytophagales</taxon>
        <taxon>Reichenbachiellaceae</taxon>
        <taxon>Marinoscillum</taxon>
    </lineage>
</organism>
<proteinExistence type="predicted"/>
<feature type="signal peptide" evidence="1">
    <location>
        <begin position="1"/>
        <end position="18"/>
    </location>
</feature>
<gene>
    <name evidence="2" type="ORF">ACHKAR_00950</name>
</gene>
<dbReference type="RefSeq" id="WP_395415794.1">
    <property type="nucleotide sequence ID" value="NZ_JBIPKE010000008.1"/>
</dbReference>
<name>A0ABW7N4N0_9BACT</name>
<protein>
    <submittedName>
        <fullName evidence="2">Uncharacterized protein</fullName>
    </submittedName>
</protein>
<comment type="caution">
    <text evidence="2">The sequence shown here is derived from an EMBL/GenBank/DDBJ whole genome shotgun (WGS) entry which is preliminary data.</text>
</comment>
<sequence>MKLTPIGLLLLLSCNFTADDIGKEGPWKSPADSAAYAYQLQVDSIKVAQKSLRDSLTNLGWVKFNGVECYSPFSNSDSIDALMAALLIPEEYTIQRSCGTPFSGSPYFMIDDFDRQLIGENPCMNDIRPENCFGVEKLTAEFIPVINDSDTLVYVVKRPNPLGNESIHLYAREMINEGDFVLFFSILFHMSRQEEAESIAQSFYLYTQE</sequence>
<reference evidence="2 3" key="1">
    <citation type="journal article" date="2013" name="Int. J. Syst. Evol. Microbiol.">
        <title>Marinoscillum luteum sp. nov., isolated from marine sediment.</title>
        <authorList>
            <person name="Cha I.T."/>
            <person name="Park S.J."/>
            <person name="Kim S.J."/>
            <person name="Kim J.G."/>
            <person name="Jung M.Y."/>
            <person name="Shin K.S."/>
            <person name="Kwon K.K."/>
            <person name="Yang S.H."/>
            <person name="Seo Y.S."/>
            <person name="Rhee S.K."/>
        </authorList>
    </citation>
    <scope>NUCLEOTIDE SEQUENCE [LARGE SCALE GENOMIC DNA]</scope>
    <source>
        <strain evidence="2 3">KCTC 23939</strain>
    </source>
</reference>
<evidence type="ECO:0000313" key="3">
    <source>
        <dbReference type="Proteomes" id="UP001610063"/>
    </source>
</evidence>